<dbReference type="RefSeq" id="WP_005430610.1">
    <property type="nucleotide sequence ID" value="NZ_KE150480.1"/>
</dbReference>
<evidence type="ECO:0000256" key="4">
    <source>
        <dbReference type="ARBA" id="ARBA00022692"/>
    </source>
</evidence>
<keyword evidence="3" id="KW-0813">Transport</keyword>
<dbReference type="InterPro" id="IPR036458">
    <property type="entry name" value="Na:dicarbo_symporter_sf"/>
</dbReference>
<keyword evidence="6 7" id="KW-0472">Membrane</keyword>
<feature type="transmembrane region" description="Helical" evidence="7">
    <location>
        <begin position="374"/>
        <end position="401"/>
    </location>
</feature>
<dbReference type="AlphaFoldDB" id="S3BHT2"/>
<dbReference type="Pfam" id="PF00375">
    <property type="entry name" value="SDF"/>
    <property type="match status" value="1"/>
</dbReference>
<keyword evidence="9" id="KW-1185">Reference proteome</keyword>
<name>S3BHT2_9BURK</name>
<evidence type="ECO:0000256" key="3">
    <source>
        <dbReference type="ARBA" id="ARBA00022448"/>
    </source>
</evidence>
<feature type="transmembrane region" description="Helical" evidence="7">
    <location>
        <begin position="315"/>
        <end position="340"/>
    </location>
</feature>
<comment type="subcellular location">
    <subcellularLocation>
        <location evidence="1">Membrane</location>
        <topology evidence="1">Multi-pass membrane protein</topology>
    </subcellularLocation>
</comment>
<evidence type="ECO:0008006" key="10">
    <source>
        <dbReference type="Google" id="ProtNLM"/>
    </source>
</evidence>
<dbReference type="EMBL" id="ATCF01000008">
    <property type="protein sequence ID" value="EPE00879.1"/>
    <property type="molecule type" value="Genomic_DNA"/>
</dbReference>
<dbReference type="PANTHER" id="PTHR42865:SF5">
    <property type="entry name" value="L-CYSTINE TRANSPORTER TCYP"/>
    <property type="match status" value="1"/>
</dbReference>
<reference evidence="8 9" key="1">
    <citation type="submission" date="2013-04" db="EMBL/GenBank/DDBJ databases">
        <title>The Genome Sequence of Sutterella wadsworthensis HGA0223.</title>
        <authorList>
            <consortium name="The Broad Institute Genomics Platform"/>
            <person name="Earl A."/>
            <person name="Ward D."/>
            <person name="Feldgarden M."/>
            <person name="Gevers D."/>
            <person name="Schmidt T.M."/>
            <person name="Dover J."/>
            <person name="Dai D."/>
            <person name="Walker B."/>
            <person name="Young S."/>
            <person name="Zeng Q."/>
            <person name="Gargeya S."/>
            <person name="Fitzgerald M."/>
            <person name="Haas B."/>
            <person name="Abouelleil A."/>
            <person name="Allen A.W."/>
            <person name="Alvarado L."/>
            <person name="Arachchi H.M."/>
            <person name="Berlin A.M."/>
            <person name="Chapman S.B."/>
            <person name="Gainer-Dewar J."/>
            <person name="Goldberg J."/>
            <person name="Griggs A."/>
            <person name="Gujja S."/>
            <person name="Hansen M."/>
            <person name="Howarth C."/>
            <person name="Imamovic A."/>
            <person name="Ireland A."/>
            <person name="Larimer J."/>
            <person name="McCowan C."/>
            <person name="Murphy C."/>
            <person name="Pearson M."/>
            <person name="Poon T.W."/>
            <person name="Priest M."/>
            <person name="Roberts A."/>
            <person name="Saif S."/>
            <person name="Shea T."/>
            <person name="Sisk P."/>
            <person name="Sykes S."/>
            <person name="Wortman J."/>
            <person name="Nusbaum C."/>
            <person name="Birren B."/>
        </authorList>
    </citation>
    <scope>NUCLEOTIDE SEQUENCE [LARGE SCALE GENOMIC DNA]</scope>
    <source>
        <strain evidence="8 9">HGA0223</strain>
    </source>
</reference>
<keyword evidence="5 7" id="KW-1133">Transmembrane helix</keyword>
<evidence type="ECO:0000313" key="8">
    <source>
        <dbReference type="EMBL" id="EPE00879.1"/>
    </source>
</evidence>
<accession>S3BHT2</accession>
<dbReference type="PATRIC" id="fig|1203554.3.peg.501"/>
<comment type="similarity">
    <text evidence="2">Belongs to the dicarboxylate/amino acid:cation symporter (DAACS) (TC 2.A.23) family.</text>
</comment>
<dbReference type="PANTHER" id="PTHR42865">
    <property type="entry name" value="PROTON/GLUTAMATE-ASPARTATE SYMPORTER"/>
    <property type="match status" value="1"/>
</dbReference>
<feature type="transmembrane region" description="Helical" evidence="7">
    <location>
        <begin position="347"/>
        <end position="368"/>
    </location>
</feature>
<protein>
    <recommendedName>
        <fullName evidence="10">Sodium:dicarboxylate symporter</fullName>
    </recommendedName>
</protein>
<sequence>MSTTPNNDAPASEALAAKSQQSGISGRMLAIFYLIAIVLGIVNGIWGSSATQSFADFIATMFIRLFKFVAIPIIAVSIISTLSSISKSRSSGRIFRHTIFYTLFTTILAATLAALLYEVFSPENVSASISGAAAAPLSSVANAGGAGYLKYIESVIPDNILAPFLSANVLSVLLISAAVGIALAQMKPSKAQETLVSLFAGLQEVLFRIVSWIIKVLPIGIFGFFSVLAADLASGVELGGLGVYFAAVLTANFVQMLVILPLVLLARGLNPLKVAKAMLPALTVAFFSKSSAGTLPVTMASAENRLGVRRPVSRFVLPICTTINMNGCAAFILLTVVYLMQNAGADITLGTLIVWILISTLAAVGNAGVPMGCFFLSASLLAGMNVPILLMGVILPFYAVVDAIETALNVWSDSCVAAMVDHDLKDETFDA</sequence>
<feature type="transmembrane region" description="Helical" evidence="7">
    <location>
        <begin position="66"/>
        <end position="86"/>
    </location>
</feature>
<evidence type="ECO:0000256" key="1">
    <source>
        <dbReference type="ARBA" id="ARBA00004141"/>
    </source>
</evidence>
<evidence type="ECO:0000256" key="7">
    <source>
        <dbReference type="SAM" id="Phobius"/>
    </source>
</evidence>
<dbReference type="PRINTS" id="PR00173">
    <property type="entry name" value="EDTRNSPORT"/>
</dbReference>
<feature type="transmembrane region" description="Helical" evidence="7">
    <location>
        <begin position="241"/>
        <end position="265"/>
    </location>
</feature>
<dbReference type="GO" id="GO:0005886">
    <property type="term" value="C:plasma membrane"/>
    <property type="evidence" value="ECO:0007669"/>
    <property type="project" value="TreeGrafter"/>
</dbReference>
<evidence type="ECO:0000256" key="2">
    <source>
        <dbReference type="ARBA" id="ARBA00006148"/>
    </source>
</evidence>
<dbReference type="InterPro" id="IPR001991">
    <property type="entry name" value="Na-dicarboxylate_symporter"/>
</dbReference>
<feature type="transmembrane region" description="Helical" evidence="7">
    <location>
        <begin position="28"/>
        <end position="46"/>
    </location>
</feature>
<dbReference type="SUPFAM" id="SSF118215">
    <property type="entry name" value="Proton glutamate symport protein"/>
    <property type="match status" value="1"/>
</dbReference>
<evidence type="ECO:0000256" key="5">
    <source>
        <dbReference type="ARBA" id="ARBA00022989"/>
    </source>
</evidence>
<dbReference type="Gene3D" id="1.10.3860.10">
    <property type="entry name" value="Sodium:dicarboxylate symporter"/>
    <property type="match status" value="1"/>
</dbReference>
<organism evidence="8 9">
    <name type="scientific">Sutterella wadsworthensis HGA0223</name>
    <dbReference type="NCBI Taxonomy" id="1203554"/>
    <lineage>
        <taxon>Bacteria</taxon>
        <taxon>Pseudomonadati</taxon>
        <taxon>Pseudomonadota</taxon>
        <taxon>Betaproteobacteria</taxon>
        <taxon>Burkholderiales</taxon>
        <taxon>Sutterellaceae</taxon>
        <taxon>Sutterella</taxon>
    </lineage>
</organism>
<dbReference type="Proteomes" id="UP000014400">
    <property type="component" value="Unassembled WGS sequence"/>
</dbReference>
<gene>
    <name evidence="8" type="ORF">HMPREF1476_00515</name>
</gene>
<comment type="caution">
    <text evidence="8">The sequence shown here is derived from an EMBL/GenBank/DDBJ whole genome shotgun (WGS) entry which is preliminary data.</text>
</comment>
<feature type="transmembrane region" description="Helical" evidence="7">
    <location>
        <begin position="160"/>
        <end position="184"/>
    </location>
</feature>
<dbReference type="GO" id="GO:0015184">
    <property type="term" value="F:L-cystine transmembrane transporter activity"/>
    <property type="evidence" value="ECO:0007669"/>
    <property type="project" value="TreeGrafter"/>
</dbReference>
<evidence type="ECO:0000313" key="9">
    <source>
        <dbReference type="Proteomes" id="UP000014400"/>
    </source>
</evidence>
<feature type="transmembrane region" description="Helical" evidence="7">
    <location>
        <begin position="98"/>
        <end position="117"/>
    </location>
</feature>
<dbReference type="GO" id="GO:0015293">
    <property type="term" value="F:symporter activity"/>
    <property type="evidence" value="ECO:0007669"/>
    <property type="project" value="InterPro"/>
</dbReference>
<proteinExistence type="inferred from homology"/>
<keyword evidence="4 7" id="KW-0812">Transmembrane</keyword>
<dbReference type="eggNOG" id="COG1301">
    <property type="taxonomic scope" value="Bacteria"/>
</dbReference>
<dbReference type="HOGENOM" id="CLU_019375_7_1_4"/>
<dbReference type="STRING" id="1203554.HMPREF1476_00515"/>
<evidence type="ECO:0000256" key="6">
    <source>
        <dbReference type="ARBA" id="ARBA00023136"/>
    </source>
</evidence>
<feature type="transmembrane region" description="Helical" evidence="7">
    <location>
        <begin position="205"/>
        <end position="229"/>
    </location>
</feature>